<accession>A1TAS9</accession>
<dbReference type="eggNOG" id="ENOG5031TI9">
    <property type="taxonomic scope" value="Bacteria"/>
</dbReference>
<organism evidence="1 2">
    <name type="scientific">Mycolicibacterium vanbaalenii (strain DSM 7251 / JCM 13017 / BCRC 16820 / KCTC 9966 / NRRL B-24157 / PYR-1)</name>
    <name type="common">Mycobacterium vanbaalenii</name>
    <dbReference type="NCBI Taxonomy" id="350058"/>
    <lineage>
        <taxon>Bacteria</taxon>
        <taxon>Bacillati</taxon>
        <taxon>Actinomycetota</taxon>
        <taxon>Actinomycetes</taxon>
        <taxon>Mycobacteriales</taxon>
        <taxon>Mycobacteriaceae</taxon>
        <taxon>Mycolicibacterium</taxon>
    </lineage>
</organism>
<dbReference type="Proteomes" id="UP000009159">
    <property type="component" value="Chromosome"/>
</dbReference>
<dbReference type="KEGG" id="mva:Mvan_3484"/>
<dbReference type="STRING" id="350058.Mvan_3484"/>
<sequence>MQRRSGGPGASGEPEGAVGGMVHTMTLAADSEVAGRGFAVEVITTGVHASGFGELGDGRSFSFHMERQTLVVEVYRPRLRGPVPQAEDVVATASRKLTDIDMTDERSLIAAVRDTIAHAQPVPRAGR</sequence>
<evidence type="ECO:0000313" key="2">
    <source>
        <dbReference type="Proteomes" id="UP000009159"/>
    </source>
</evidence>
<evidence type="ECO:0000313" key="1">
    <source>
        <dbReference type="EMBL" id="ABM14279.1"/>
    </source>
</evidence>
<dbReference type="AlphaFoldDB" id="A1TAS9"/>
<protein>
    <submittedName>
        <fullName evidence="1">Uncharacterized protein</fullName>
    </submittedName>
</protein>
<dbReference type="EMBL" id="CP000511">
    <property type="protein sequence ID" value="ABM14279.1"/>
    <property type="molecule type" value="Genomic_DNA"/>
</dbReference>
<name>A1TAS9_MYCVP</name>
<dbReference type="HOGENOM" id="CLU_154535_0_0_11"/>
<reference evidence="1" key="1">
    <citation type="submission" date="2006-12" db="EMBL/GenBank/DDBJ databases">
        <title>Complete sequence of Mycobacterium vanbaalenii PYR-1.</title>
        <authorList>
            <consortium name="US DOE Joint Genome Institute"/>
            <person name="Copeland A."/>
            <person name="Lucas S."/>
            <person name="Lapidus A."/>
            <person name="Barry K."/>
            <person name="Detter J.C."/>
            <person name="Glavina del Rio T."/>
            <person name="Hammon N."/>
            <person name="Israni S."/>
            <person name="Dalin E."/>
            <person name="Tice H."/>
            <person name="Pitluck S."/>
            <person name="Singan V."/>
            <person name="Schmutz J."/>
            <person name="Larimer F."/>
            <person name="Land M."/>
            <person name="Hauser L."/>
            <person name="Kyrpides N."/>
            <person name="Anderson I.J."/>
            <person name="Miller C."/>
            <person name="Richardson P."/>
        </authorList>
    </citation>
    <scope>NUCLEOTIDE SEQUENCE [LARGE SCALE GENOMIC DNA]</scope>
    <source>
        <strain evidence="1">PYR-1</strain>
    </source>
</reference>
<gene>
    <name evidence="1" type="ordered locus">Mvan_3484</name>
</gene>
<keyword evidence="2" id="KW-1185">Reference proteome</keyword>
<proteinExistence type="predicted"/>